<feature type="domain" description="Myb-like" evidence="3">
    <location>
        <begin position="34"/>
        <end position="83"/>
    </location>
</feature>
<dbReference type="VEuPathDB" id="FungiDB:PYU1_G003090"/>
<reference evidence="5" key="1">
    <citation type="journal article" date="2010" name="Genome Biol.">
        <title>Genome sequence of the necrotrophic plant pathogen Pythium ultimum reveals original pathogenicity mechanisms and effector repertoire.</title>
        <authorList>
            <person name="Levesque C.A."/>
            <person name="Brouwer H."/>
            <person name="Cano L."/>
            <person name="Hamilton J.P."/>
            <person name="Holt C."/>
            <person name="Huitema E."/>
            <person name="Raffaele S."/>
            <person name="Robideau G.P."/>
            <person name="Thines M."/>
            <person name="Win J."/>
            <person name="Zerillo M.M."/>
            <person name="Beakes G.W."/>
            <person name="Boore J.L."/>
            <person name="Busam D."/>
            <person name="Dumas B."/>
            <person name="Ferriera S."/>
            <person name="Fuerstenberg S.I."/>
            <person name="Gachon C.M."/>
            <person name="Gaulin E."/>
            <person name="Govers F."/>
            <person name="Grenville-Briggs L."/>
            <person name="Horner N."/>
            <person name="Hostetler J."/>
            <person name="Jiang R.H."/>
            <person name="Johnson J."/>
            <person name="Krajaejun T."/>
            <person name="Lin H."/>
            <person name="Meijer H.J."/>
            <person name="Moore B."/>
            <person name="Morris P."/>
            <person name="Phuntmart V."/>
            <person name="Puiu D."/>
            <person name="Shetty J."/>
            <person name="Stajich J.E."/>
            <person name="Tripathy S."/>
            <person name="Wawra S."/>
            <person name="van West P."/>
            <person name="Whitty B.R."/>
            <person name="Coutinho P.M."/>
            <person name="Henrissat B."/>
            <person name="Martin F."/>
            <person name="Thomas P.D."/>
            <person name="Tyler B.M."/>
            <person name="De Vries R.P."/>
            <person name="Kamoun S."/>
            <person name="Yandell M."/>
            <person name="Tisserat N."/>
            <person name="Buell C.R."/>
        </authorList>
    </citation>
    <scope>NUCLEOTIDE SEQUENCE</scope>
    <source>
        <strain evidence="5">DAOM:BR144</strain>
    </source>
</reference>
<dbReference type="PANTHER" id="PTHR12802:SF155">
    <property type="entry name" value="DEUBIQUITINASE MYSM1"/>
    <property type="match status" value="1"/>
</dbReference>
<evidence type="ECO:0000313" key="4">
    <source>
        <dbReference type="EnsemblProtists" id="PYU1_T003094"/>
    </source>
</evidence>
<name>K3WDQ3_GLOUD</name>
<dbReference type="SMART" id="SM00717">
    <property type="entry name" value="SANT"/>
    <property type="match status" value="1"/>
</dbReference>
<dbReference type="AlphaFoldDB" id="K3WDQ3"/>
<dbReference type="eggNOG" id="ENOG502SDNS">
    <property type="taxonomic scope" value="Eukaryota"/>
</dbReference>
<dbReference type="PANTHER" id="PTHR12802">
    <property type="entry name" value="SWI/SNF COMPLEX-RELATED"/>
    <property type="match status" value="1"/>
</dbReference>
<dbReference type="CDD" id="cd00167">
    <property type="entry name" value="SANT"/>
    <property type="match status" value="1"/>
</dbReference>
<accession>K3WDQ3</accession>
<dbReference type="Gene3D" id="1.10.10.60">
    <property type="entry name" value="Homeodomain-like"/>
    <property type="match status" value="1"/>
</dbReference>
<dbReference type="HOGENOM" id="CLU_080595_1_0_1"/>
<dbReference type="InterPro" id="IPR009057">
    <property type="entry name" value="Homeodomain-like_sf"/>
</dbReference>
<protein>
    <recommendedName>
        <fullName evidence="3">Myb-like domain-containing protein</fullName>
    </recommendedName>
</protein>
<reference evidence="4" key="3">
    <citation type="submission" date="2015-02" db="UniProtKB">
        <authorList>
            <consortium name="EnsemblProtists"/>
        </authorList>
    </citation>
    <scope>IDENTIFICATION</scope>
    <source>
        <strain evidence="4">DAOM BR144</strain>
    </source>
</reference>
<dbReference type="EMBL" id="GL376603">
    <property type="status" value="NOT_ANNOTATED_CDS"/>
    <property type="molecule type" value="Genomic_DNA"/>
</dbReference>
<organism evidence="4 5">
    <name type="scientific">Globisporangium ultimum (strain ATCC 200006 / CBS 805.95 / DAOM BR144)</name>
    <name type="common">Pythium ultimum</name>
    <dbReference type="NCBI Taxonomy" id="431595"/>
    <lineage>
        <taxon>Eukaryota</taxon>
        <taxon>Sar</taxon>
        <taxon>Stramenopiles</taxon>
        <taxon>Oomycota</taxon>
        <taxon>Peronosporomycetes</taxon>
        <taxon>Pythiales</taxon>
        <taxon>Pythiaceae</taxon>
        <taxon>Globisporangium</taxon>
    </lineage>
</organism>
<evidence type="ECO:0000259" key="3">
    <source>
        <dbReference type="SMART" id="SM00717"/>
    </source>
</evidence>
<feature type="region of interest" description="Disordered" evidence="2">
    <location>
        <begin position="100"/>
        <end position="120"/>
    </location>
</feature>
<evidence type="ECO:0000256" key="1">
    <source>
        <dbReference type="ARBA" id="ARBA00023242"/>
    </source>
</evidence>
<dbReference type="Proteomes" id="UP000019132">
    <property type="component" value="Unassembled WGS sequence"/>
</dbReference>
<dbReference type="STRING" id="431595.K3WDQ3"/>
<reference evidence="5" key="2">
    <citation type="submission" date="2010-04" db="EMBL/GenBank/DDBJ databases">
        <authorList>
            <person name="Buell R."/>
            <person name="Hamilton J."/>
            <person name="Hostetler J."/>
        </authorList>
    </citation>
    <scope>NUCLEOTIDE SEQUENCE [LARGE SCALE GENOMIC DNA]</scope>
    <source>
        <strain evidence="5">DAOM:BR144</strain>
    </source>
</reference>
<dbReference type="InParanoid" id="K3WDQ3"/>
<dbReference type="InterPro" id="IPR001005">
    <property type="entry name" value="SANT/Myb"/>
</dbReference>
<evidence type="ECO:0000256" key="2">
    <source>
        <dbReference type="SAM" id="MobiDB-lite"/>
    </source>
</evidence>
<evidence type="ECO:0000313" key="5">
    <source>
        <dbReference type="Proteomes" id="UP000019132"/>
    </source>
</evidence>
<dbReference type="EnsemblProtists" id="PYU1_T003094">
    <property type="protein sequence ID" value="PYU1_T003094"/>
    <property type="gene ID" value="PYU1_G003090"/>
</dbReference>
<proteinExistence type="predicted"/>
<sequence length="220" mass="24918">MSATATRPAASEVALLQLQQTQRRNERRRLSAEGLGVWTKVEHARFLEGKRLFPNGPWKRVAEFVGTRNTRQTMTHAQKFRQKLERRQRGLRTTRRISDDDHESDEFCNNDTNTTTDEMHASSEDIDIETAQVHTPRATTHAHIANDDSTTLRFVSFEQLLKDSTVDIEPACYGYSDGTAASTGSSRKYAAESSASPTHHGDPELPWLDECLDFFIHNLS</sequence>
<dbReference type="SUPFAM" id="SSF46689">
    <property type="entry name" value="Homeodomain-like"/>
    <property type="match status" value="1"/>
</dbReference>
<keyword evidence="5" id="KW-1185">Reference proteome</keyword>
<keyword evidence="1" id="KW-0539">Nucleus</keyword>